<sequence>MRTKLVGLVLALVVAGAALAQQGGAQDAIRSVIEDQLGDFTARDVEGAYDHASDTIQNQFGNADTFGRMVKQGYPMVWDNDSARFLDLEEREGVWFQRVLIRDGRGVPHLLDYRMIETAEGWRIDGVMLLAGPEFGV</sequence>
<keyword evidence="1" id="KW-0732">Signal</keyword>
<reference evidence="2 3" key="1">
    <citation type="submission" date="2020-08" db="EMBL/GenBank/DDBJ databases">
        <title>Genomic Encyclopedia of Type Strains, Phase III (KMG-III): the genomes of soil and plant-associated and newly described type strains.</title>
        <authorList>
            <person name="Whitman W."/>
        </authorList>
    </citation>
    <scope>NUCLEOTIDE SEQUENCE [LARGE SCALE GENOMIC DNA]</scope>
    <source>
        <strain evidence="2 3">CECT 8572</strain>
    </source>
</reference>
<evidence type="ECO:0000256" key="1">
    <source>
        <dbReference type="SAM" id="SignalP"/>
    </source>
</evidence>
<keyword evidence="3" id="KW-1185">Reference proteome</keyword>
<dbReference type="InterPro" id="IPR032347">
    <property type="entry name" value="DUF4864"/>
</dbReference>
<dbReference type="Proteomes" id="UP000576152">
    <property type="component" value="Unassembled WGS sequence"/>
</dbReference>
<dbReference type="RefSeq" id="WP_183470981.1">
    <property type="nucleotide sequence ID" value="NZ_CP139691.1"/>
</dbReference>
<proteinExistence type="predicted"/>
<protein>
    <recommendedName>
        <fullName evidence="4">DUF4864 domain-containing protein</fullName>
    </recommendedName>
</protein>
<name>A0ABR6HMC5_9RHOB</name>
<dbReference type="Pfam" id="PF16156">
    <property type="entry name" value="DUF4864"/>
    <property type="match status" value="1"/>
</dbReference>
<feature type="signal peptide" evidence="1">
    <location>
        <begin position="1"/>
        <end position="20"/>
    </location>
</feature>
<evidence type="ECO:0000313" key="2">
    <source>
        <dbReference type="EMBL" id="MBB3711699.1"/>
    </source>
</evidence>
<accession>A0ABR6HMC5</accession>
<evidence type="ECO:0008006" key="4">
    <source>
        <dbReference type="Google" id="ProtNLM"/>
    </source>
</evidence>
<dbReference type="EMBL" id="JACIBX010000003">
    <property type="protein sequence ID" value="MBB3711699.1"/>
    <property type="molecule type" value="Genomic_DNA"/>
</dbReference>
<feature type="chain" id="PRO_5045364606" description="DUF4864 domain-containing protein" evidence="1">
    <location>
        <begin position="21"/>
        <end position="137"/>
    </location>
</feature>
<evidence type="ECO:0000313" key="3">
    <source>
        <dbReference type="Proteomes" id="UP000576152"/>
    </source>
</evidence>
<gene>
    <name evidence="2" type="ORF">FHS00_001270</name>
</gene>
<organism evidence="2 3">
    <name type="scientific">Limimaricola variabilis</name>
    <dbReference type="NCBI Taxonomy" id="1492771"/>
    <lineage>
        <taxon>Bacteria</taxon>
        <taxon>Pseudomonadati</taxon>
        <taxon>Pseudomonadota</taxon>
        <taxon>Alphaproteobacteria</taxon>
        <taxon>Rhodobacterales</taxon>
        <taxon>Paracoccaceae</taxon>
        <taxon>Limimaricola</taxon>
    </lineage>
</organism>
<comment type="caution">
    <text evidence="2">The sequence shown here is derived from an EMBL/GenBank/DDBJ whole genome shotgun (WGS) entry which is preliminary data.</text>
</comment>